<gene>
    <name evidence="2" type="ORF">METZ01_LOCUS106040</name>
</gene>
<feature type="non-terminal residue" evidence="2">
    <location>
        <position position="1"/>
    </location>
</feature>
<evidence type="ECO:0000256" key="1">
    <source>
        <dbReference type="SAM" id="MobiDB-lite"/>
    </source>
</evidence>
<dbReference type="EMBL" id="UINC01012141">
    <property type="protein sequence ID" value="SVA53186.1"/>
    <property type="molecule type" value="Genomic_DNA"/>
</dbReference>
<organism evidence="2">
    <name type="scientific">marine metagenome</name>
    <dbReference type="NCBI Taxonomy" id="408172"/>
    <lineage>
        <taxon>unclassified sequences</taxon>
        <taxon>metagenomes</taxon>
        <taxon>ecological metagenomes</taxon>
    </lineage>
</organism>
<reference evidence="2" key="1">
    <citation type="submission" date="2018-05" db="EMBL/GenBank/DDBJ databases">
        <authorList>
            <person name="Lanie J.A."/>
            <person name="Ng W.-L."/>
            <person name="Kazmierczak K.M."/>
            <person name="Andrzejewski T.M."/>
            <person name="Davidsen T.M."/>
            <person name="Wayne K.J."/>
            <person name="Tettelin H."/>
            <person name="Glass J.I."/>
            <person name="Rusch D."/>
            <person name="Podicherti R."/>
            <person name="Tsui H.-C.T."/>
            <person name="Winkler M.E."/>
        </authorList>
    </citation>
    <scope>NUCLEOTIDE SEQUENCE</scope>
</reference>
<evidence type="ECO:0000313" key="2">
    <source>
        <dbReference type="EMBL" id="SVA53186.1"/>
    </source>
</evidence>
<protein>
    <submittedName>
        <fullName evidence="2">Uncharacterized protein</fullName>
    </submittedName>
</protein>
<accession>A0A381WKZ4</accession>
<feature type="region of interest" description="Disordered" evidence="1">
    <location>
        <begin position="1"/>
        <end position="28"/>
    </location>
</feature>
<name>A0A381WKZ4_9ZZZZ</name>
<proteinExistence type="predicted"/>
<feature type="compositionally biased region" description="Polar residues" evidence="1">
    <location>
        <begin position="16"/>
        <end position="28"/>
    </location>
</feature>
<feature type="non-terminal residue" evidence="2">
    <location>
        <position position="41"/>
    </location>
</feature>
<dbReference type="AlphaFoldDB" id="A0A381WKZ4"/>
<sequence length="41" mass="4604">VTHRGLYAFQGPEHTAPNTTPLSVYSKSGNDLPRDGYLEWK</sequence>